<name>A0ABT8BSJ2_9VIBR</name>
<feature type="transmembrane region" description="Helical" evidence="7">
    <location>
        <begin position="382"/>
        <end position="402"/>
    </location>
</feature>
<comment type="caution">
    <text evidence="9">The sequence shown here is derived from an EMBL/GenBank/DDBJ whole genome shotgun (WGS) entry which is preliminary data.</text>
</comment>
<feature type="transmembrane region" description="Helical" evidence="7">
    <location>
        <begin position="249"/>
        <end position="274"/>
    </location>
</feature>
<feature type="transmembrane region" description="Helical" evidence="7">
    <location>
        <begin position="518"/>
        <end position="538"/>
    </location>
</feature>
<keyword evidence="10" id="KW-1185">Reference proteome</keyword>
<evidence type="ECO:0000256" key="7">
    <source>
        <dbReference type="SAM" id="Phobius"/>
    </source>
</evidence>
<feature type="transmembrane region" description="Helical" evidence="7">
    <location>
        <begin position="51"/>
        <end position="84"/>
    </location>
</feature>
<evidence type="ECO:0000313" key="9">
    <source>
        <dbReference type="EMBL" id="MDN3609732.1"/>
    </source>
</evidence>
<dbReference type="InterPro" id="IPR000515">
    <property type="entry name" value="MetI-like"/>
</dbReference>
<feature type="transmembrane region" description="Helical" evidence="7">
    <location>
        <begin position="467"/>
        <end position="488"/>
    </location>
</feature>
<accession>A0ABT8BSJ2</accession>
<feature type="domain" description="ABC transmembrane type-1" evidence="8">
    <location>
        <begin position="346"/>
        <end position="537"/>
    </location>
</feature>
<evidence type="ECO:0000256" key="6">
    <source>
        <dbReference type="ARBA" id="ARBA00023136"/>
    </source>
</evidence>
<proteinExistence type="predicted"/>
<sequence>MLRVTYLILILICILPTFPGLVSVVISSFGYVPTVGLSDFSLSSYHAFFDWPGISTSISLTLFSAIVSTCVSCLMCFSILQSLWLNRHWRKVEALLSPLLAMPHVAFAIGFAFLFAPTGMMARLLAALFGLNVDTQNQTWLIHDPYALGLTITLSLKEIPFLLLMSIPVLQQIKIDRLSKMSASLGYSPSHMWWKVVLPLWLPKMRFALFAVIAYGASVVDLSLILGPTNPPTLAVLVWQWFNDPDLSLIPRAASGAVLLLILASSLLGFVVIIEKMTLGYFGRWQYSGRSGVRLPGKTLFTVSTLLACLIFPLTLLWSVAHRWRFPEIIPTKFSGRFWSNEWINILPTILQSLEIALLSASFALLFAVVAQECRVRFRVYLPRYVIALPMVVPQLSILFGIQITTLYLSGDSYYIWVIWSHVFFAFPFVYLALDGPWQGYDNNYTKAALSLGKTPLLVFIQIKMKLLLPAVLYAWAVGASVSLAQYLPTLMLGGGRITTITTEAVALSSGFDRRVTAIYAIWQAILPFVFFLSAILISKLSLRQPVYQQTTKDSNTHDAVSRKPRHP</sequence>
<dbReference type="PROSITE" id="PS50928">
    <property type="entry name" value="ABC_TM1"/>
    <property type="match status" value="2"/>
</dbReference>
<evidence type="ECO:0000259" key="8">
    <source>
        <dbReference type="PROSITE" id="PS50928"/>
    </source>
</evidence>
<feature type="transmembrane region" description="Helical" evidence="7">
    <location>
        <begin position="295"/>
        <end position="318"/>
    </location>
</feature>
<feature type="transmembrane region" description="Helical" evidence="7">
    <location>
        <begin position="146"/>
        <end position="170"/>
    </location>
</feature>
<keyword evidence="3" id="KW-1003">Cell membrane</keyword>
<dbReference type="PANTHER" id="PTHR30183">
    <property type="entry name" value="MOLYBDENUM TRANSPORT SYSTEM PERMEASE PROTEIN MODB"/>
    <property type="match status" value="1"/>
</dbReference>
<dbReference type="PANTHER" id="PTHR30183:SF6">
    <property type="entry name" value="INNER MEMBRANE ABC TRANSPORTER PERMEASE PROTEIN YNJC"/>
    <property type="match status" value="1"/>
</dbReference>
<dbReference type="Proteomes" id="UP001238540">
    <property type="component" value="Unassembled WGS sequence"/>
</dbReference>
<gene>
    <name evidence="9" type="ORF">QWZ16_08450</name>
</gene>
<feature type="domain" description="ABC transmembrane type-1" evidence="8">
    <location>
        <begin position="54"/>
        <end position="271"/>
    </location>
</feature>
<reference evidence="10" key="1">
    <citation type="journal article" date="2019" name="Int. J. Syst. Evol. Microbiol.">
        <title>The Global Catalogue of Microorganisms (GCM) 10K type strain sequencing project: providing services to taxonomists for standard genome sequencing and annotation.</title>
        <authorList>
            <consortium name="The Broad Institute Genomics Platform"/>
            <consortium name="The Broad Institute Genome Sequencing Center for Infectious Disease"/>
            <person name="Wu L."/>
            <person name="Ma J."/>
        </authorList>
    </citation>
    <scope>NUCLEOTIDE SEQUENCE [LARGE SCALE GENOMIC DNA]</scope>
    <source>
        <strain evidence="10">CECT 7398</strain>
    </source>
</reference>
<feature type="transmembrane region" description="Helical" evidence="7">
    <location>
        <begin position="7"/>
        <end position="31"/>
    </location>
</feature>
<protein>
    <submittedName>
        <fullName evidence="9">Thiamine ABC transporter permease</fullName>
    </submittedName>
</protein>
<evidence type="ECO:0000256" key="3">
    <source>
        <dbReference type="ARBA" id="ARBA00022475"/>
    </source>
</evidence>
<evidence type="ECO:0000256" key="2">
    <source>
        <dbReference type="ARBA" id="ARBA00022448"/>
    </source>
</evidence>
<dbReference type="RefSeq" id="WP_170882915.1">
    <property type="nucleotide sequence ID" value="NZ_JABEYA020000007.1"/>
</dbReference>
<keyword evidence="4 7" id="KW-0812">Transmembrane</keyword>
<feature type="transmembrane region" description="Helical" evidence="7">
    <location>
        <begin position="414"/>
        <end position="434"/>
    </location>
</feature>
<evidence type="ECO:0000256" key="4">
    <source>
        <dbReference type="ARBA" id="ARBA00022692"/>
    </source>
</evidence>
<evidence type="ECO:0000313" key="10">
    <source>
        <dbReference type="Proteomes" id="UP001238540"/>
    </source>
</evidence>
<dbReference type="Gene3D" id="1.10.3720.10">
    <property type="entry name" value="MetI-like"/>
    <property type="match status" value="2"/>
</dbReference>
<comment type="subcellular location">
    <subcellularLocation>
        <location evidence="1">Cell membrane</location>
        <topology evidence="1">Multi-pass membrane protein</topology>
    </subcellularLocation>
</comment>
<organism evidence="9 10">
    <name type="scientific">Vibrio ostreicida</name>
    <dbReference type="NCBI Taxonomy" id="526588"/>
    <lineage>
        <taxon>Bacteria</taxon>
        <taxon>Pseudomonadati</taxon>
        <taxon>Pseudomonadota</taxon>
        <taxon>Gammaproteobacteria</taxon>
        <taxon>Vibrionales</taxon>
        <taxon>Vibrionaceae</taxon>
        <taxon>Vibrio</taxon>
    </lineage>
</organism>
<evidence type="ECO:0000256" key="1">
    <source>
        <dbReference type="ARBA" id="ARBA00004651"/>
    </source>
</evidence>
<dbReference type="SUPFAM" id="SSF161098">
    <property type="entry name" value="MetI-like"/>
    <property type="match status" value="2"/>
</dbReference>
<keyword evidence="5 7" id="KW-1133">Transmembrane helix</keyword>
<evidence type="ECO:0000256" key="5">
    <source>
        <dbReference type="ARBA" id="ARBA00022989"/>
    </source>
</evidence>
<keyword evidence="6 7" id="KW-0472">Membrane</keyword>
<feature type="transmembrane region" description="Helical" evidence="7">
    <location>
        <begin position="207"/>
        <end position="229"/>
    </location>
</feature>
<dbReference type="CDD" id="cd06261">
    <property type="entry name" value="TM_PBP2"/>
    <property type="match status" value="2"/>
</dbReference>
<feature type="transmembrane region" description="Helical" evidence="7">
    <location>
        <begin position="350"/>
        <end position="370"/>
    </location>
</feature>
<dbReference type="EMBL" id="JAUFQC010000001">
    <property type="protein sequence ID" value="MDN3609732.1"/>
    <property type="molecule type" value="Genomic_DNA"/>
</dbReference>
<keyword evidence="2" id="KW-0813">Transport</keyword>
<dbReference type="InterPro" id="IPR035906">
    <property type="entry name" value="MetI-like_sf"/>
</dbReference>